<accession>A0A7X6DSX8</accession>
<name>A0A7X6DSX8_9BACT</name>
<dbReference type="InterPro" id="IPR025579">
    <property type="entry name" value="DUF4357"/>
</dbReference>
<dbReference type="EMBL" id="VTOW01000004">
    <property type="protein sequence ID" value="NKE72807.1"/>
    <property type="molecule type" value="Genomic_DNA"/>
</dbReference>
<evidence type="ECO:0000259" key="1">
    <source>
        <dbReference type="Pfam" id="PF14267"/>
    </source>
</evidence>
<evidence type="ECO:0000313" key="3">
    <source>
        <dbReference type="Proteomes" id="UP000534783"/>
    </source>
</evidence>
<dbReference type="AlphaFoldDB" id="A0A7X6DSX8"/>
<dbReference type="CDD" id="cd10447">
    <property type="entry name" value="GIY-YIG_unchar_2"/>
    <property type="match status" value="1"/>
</dbReference>
<evidence type="ECO:0000313" key="2">
    <source>
        <dbReference type="EMBL" id="NKE72807.1"/>
    </source>
</evidence>
<feature type="domain" description="DUF4357" evidence="1">
    <location>
        <begin position="239"/>
        <end position="292"/>
    </location>
</feature>
<proteinExistence type="predicted"/>
<organism evidence="2 3">
    <name type="scientific">Candidatus Manganitrophus noduliformans</name>
    <dbReference type="NCBI Taxonomy" id="2606439"/>
    <lineage>
        <taxon>Bacteria</taxon>
        <taxon>Pseudomonadati</taxon>
        <taxon>Nitrospirota</taxon>
        <taxon>Nitrospiria</taxon>
        <taxon>Candidatus Troglogloeales</taxon>
        <taxon>Candidatus Manganitrophaceae</taxon>
        <taxon>Candidatus Manganitrophus</taxon>
    </lineage>
</organism>
<sequence length="310" mass="34595">MPGKAISMFLLDGSADGRVVCELLNWTGKAYKIPRHLLRTSSERVDLYRAGVYFLFGRDETTNEIAITYVGEAEEIYPRLQQHQDKEFWNEALIFVSKDENLNKAHIKFLEHTIHQAAMTAGRYRLENSNTPNRPAISEVEMAVMSEFFDQLRLLTGALGYKVFEPLVASRTQAVFDRKEEQQPASSAEVPTVREFHISGARRAEACAIITAEGVVVLEGSFAAADEVESTPDSTRRLRAKLVEEGALVLQDSRYRFERDVLFATPSSAASVVLGRSANGRIELVDEAGRTLKELEEAPRLVNPPAAADY</sequence>
<gene>
    <name evidence="2" type="ORF">MNODULE_18820</name>
</gene>
<dbReference type="Pfam" id="PF14267">
    <property type="entry name" value="DUF4357"/>
    <property type="match status" value="1"/>
</dbReference>
<reference evidence="2 3" key="1">
    <citation type="journal article" date="2020" name="Nature">
        <title>Bacterial chemolithoautotrophy via manganese oxidation.</title>
        <authorList>
            <person name="Yu H."/>
            <person name="Leadbetter J.R."/>
        </authorList>
    </citation>
    <scope>NUCLEOTIDE SEQUENCE [LARGE SCALE GENOMIC DNA]</scope>
    <source>
        <strain evidence="2 3">Mn-1</strain>
    </source>
</reference>
<keyword evidence="3" id="KW-1185">Reference proteome</keyword>
<comment type="caution">
    <text evidence="2">The sequence shown here is derived from an EMBL/GenBank/DDBJ whole genome shotgun (WGS) entry which is preliminary data.</text>
</comment>
<protein>
    <submittedName>
        <fullName evidence="2">GIY-YIG nuclease family protein</fullName>
    </submittedName>
</protein>
<dbReference type="Proteomes" id="UP000534783">
    <property type="component" value="Unassembled WGS sequence"/>
</dbReference>